<dbReference type="OMA" id="MVYEKFY"/>
<evidence type="ECO:0000256" key="2">
    <source>
        <dbReference type="ARBA" id="ARBA00022737"/>
    </source>
</evidence>
<accession>A0A0L0CHQ2</accession>
<dbReference type="InterPro" id="IPR050216">
    <property type="entry name" value="LRR_domain-containing"/>
</dbReference>
<protein>
    <submittedName>
        <fullName evidence="3">Uncharacterized protein</fullName>
    </submittedName>
</protein>
<reference evidence="3 4" key="1">
    <citation type="journal article" date="2015" name="Nat. Commun.">
        <title>Lucilia cuprina genome unlocks parasitic fly biology to underpin future interventions.</title>
        <authorList>
            <person name="Anstead C.A."/>
            <person name="Korhonen P.K."/>
            <person name="Young N.D."/>
            <person name="Hall R.S."/>
            <person name="Jex A.R."/>
            <person name="Murali S.C."/>
            <person name="Hughes D.S."/>
            <person name="Lee S.F."/>
            <person name="Perry T."/>
            <person name="Stroehlein A.J."/>
            <person name="Ansell B.R."/>
            <person name="Breugelmans B."/>
            <person name="Hofmann A."/>
            <person name="Qu J."/>
            <person name="Dugan S."/>
            <person name="Lee S.L."/>
            <person name="Chao H."/>
            <person name="Dinh H."/>
            <person name="Han Y."/>
            <person name="Doddapaneni H.V."/>
            <person name="Worley K.C."/>
            <person name="Muzny D.M."/>
            <person name="Ioannidis P."/>
            <person name="Waterhouse R.M."/>
            <person name="Zdobnov E.M."/>
            <person name="James P.J."/>
            <person name="Bagnall N.H."/>
            <person name="Kotze A.C."/>
            <person name="Gibbs R.A."/>
            <person name="Richards S."/>
            <person name="Batterham P."/>
            <person name="Gasser R.B."/>
        </authorList>
    </citation>
    <scope>NUCLEOTIDE SEQUENCE [LARGE SCALE GENOMIC DNA]</scope>
    <source>
        <strain evidence="3 4">LS</strain>
        <tissue evidence="3">Full body</tissue>
    </source>
</reference>
<dbReference type="SUPFAM" id="SSF52058">
    <property type="entry name" value="L domain-like"/>
    <property type="match status" value="1"/>
</dbReference>
<comment type="caution">
    <text evidence="3">The sequence shown here is derived from an EMBL/GenBank/DDBJ whole genome shotgun (WGS) entry which is preliminary data.</text>
</comment>
<sequence>MNRKCLHWSYLNFRDIPMDLYLYEDLEEVYLKENYICAIPKWFLNITTLKFIHLAGNNITALPDEMYLLENLEFLDVSNNQITELPESMGYMTKLLHLNCSSNDLTELPSTITYMKNLESLNVSKNRLKRLPLQLWECGRLNELNISDNIDIWHIPERISYMQSLQMLSADRCSLLYLPVALAKFIDYLRIFNNSAITHIPIIYEKFYQNYYETPTKMQTVPVSRDDFFWVIEKETFTKLLLPIGTKKVFRVPSKENQVTLYDDCLKALEYLNKLSPFYENPVLKYILPERYMVDHIRNGPIGRCTVFKCSNPLFTTYYFMVVKRRASRSKQLFTCYFCTQYCANLWLMDNHKKYYCVDWEVCDDYIDEKLKI</sequence>
<evidence type="ECO:0000313" key="4">
    <source>
        <dbReference type="Proteomes" id="UP000037069"/>
    </source>
</evidence>
<dbReference type="Pfam" id="PF12799">
    <property type="entry name" value="LRR_4"/>
    <property type="match status" value="1"/>
</dbReference>
<dbReference type="OrthoDB" id="2021138at2759"/>
<evidence type="ECO:0000256" key="1">
    <source>
        <dbReference type="ARBA" id="ARBA00022614"/>
    </source>
</evidence>
<proteinExistence type="predicted"/>
<dbReference type="Proteomes" id="UP000037069">
    <property type="component" value="Unassembled WGS sequence"/>
</dbReference>
<dbReference type="PROSITE" id="PS51450">
    <property type="entry name" value="LRR"/>
    <property type="match status" value="1"/>
</dbReference>
<name>A0A0L0CHQ2_LUCCU</name>
<evidence type="ECO:0000313" key="3">
    <source>
        <dbReference type="EMBL" id="KNC31014.1"/>
    </source>
</evidence>
<dbReference type="InterPro" id="IPR025875">
    <property type="entry name" value="Leu-rich_rpt_4"/>
</dbReference>
<dbReference type="SMART" id="SM00369">
    <property type="entry name" value="LRR_TYP"/>
    <property type="match status" value="3"/>
</dbReference>
<dbReference type="GO" id="GO:0005737">
    <property type="term" value="C:cytoplasm"/>
    <property type="evidence" value="ECO:0007669"/>
    <property type="project" value="TreeGrafter"/>
</dbReference>
<keyword evidence="1" id="KW-0433">Leucine-rich repeat</keyword>
<keyword evidence="2" id="KW-0677">Repeat</keyword>
<dbReference type="PANTHER" id="PTHR48051">
    <property type="match status" value="1"/>
</dbReference>
<organism evidence="3 4">
    <name type="scientific">Lucilia cuprina</name>
    <name type="common">Green bottle fly</name>
    <name type="synonym">Australian sheep blowfly</name>
    <dbReference type="NCBI Taxonomy" id="7375"/>
    <lineage>
        <taxon>Eukaryota</taxon>
        <taxon>Metazoa</taxon>
        <taxon>Ecdysozoa</taxon>
        <taxon>Arthropoda</taxon>
        <taxon>Hexapoda</taxon>
        <taxon>Insecta</taxon>
        <taxon>Pterygota</taxon>
        <taxon>Neoptera</taxon>
        <taxon>Endopterygota</taxon>
        <taxon>Diptera</taxon>
        <taxon>Brachycera</taxon>
        <taxon>Muscomorpha</taxon>
        <taxon>Oestroidea</taxon>
        <taxon>Calliphoridae</taxon>
        <taxon>Luciliinae</taxon>
        <taxon>Lucilia</taxon>
    </lineage>
</organism>
<dbReference type="Gene3D" id="3.80.10.10">
    <property type="entry name" value="Ribonuclease Inhibitor"/>
    <property type="match status" value="1"/>
</dbReference>
<dbReference type="STRING" id="7375.A0A0L0CHQ2"/>
<dbReference type="InterPro" id="IPR001611">
    <property type="entry name" value="Leu-rich_rpt"/>
</dbReference>
<dbReference type="InterPro" id="IPR003591">
    <property type="entry name" value="Leu-rich_rpt_typical-subtyp"/>
</dbReference>
<dbReference type="SMART" id="SM00364">
    <property type="entry name" value="LRR_BAC"/>
    <property type="match status" value="4"/>
</dbReference>
<dbReference type="AlphaFoldDB" id="A0A0L0CHQ2"/>
<gene>
    <name evidence="3" type="ORF">FF38_03273</name>
</gene>
<dbReference type="PANTHER" id="PTHR48051:SF1">
    <property type="entry name" value="RAS SUPPRESSOR PROTEIN 1"/>
    <property type="match status" value="1"/>
</dbReference>
<dbReference type="InterPro" id="IPR032675">
    <property type="entry name" value="LRR_dom_sf"/>
</dbReference>
<dbReference type="EMBL" id="JRES01000462">
    <property type="protein sequence ID" value="KNC31014.1"/>
    <property type="molecule type" value="Genomic_DNA"/>
</dbReference>
<keyword evidence="4" id="KW-1185">Reference proteome</keyword>